<keyword evidence="1" id="KW-0812">Transmembrane</keyword>
<gene>
    <name evidence="2" type="ORF">IMG5_163620</name>
</gene>
<dbReference type="Proteomes" id="UP000008983">
    <property type="component" value="Unassembled WGS sequence"/>
</dbReference>
<protein>
    <recommendedName>
        <fullName evidence="4">Transmembrane protein</fullName>
    </recommendedName>
</protein>
<dbReference type="AlphaFoldDB" id="G0R0D5"/>
<feature type="transmembrane region" description="Helical" evidence="1">
    <location>
        <begin position="48"/>
        <end position="77"/>
    </location>
</feature>
<organism evidence="2 3">
    <name type="scientific">Ichthyophthirius multifiliis</name>
    <name type="common">White spot disease agent</name>
    <name type="synonym">Ich</name>
    <dbReference type="NCBI Taxonomy" id="5932"/>
    <lineage>
        <taxon>Eukaryota</taxon>
        <taxon>Sar</taxon>
        <taxon>Alveolata</taxon>
        <taxon>Ciliophora</taxon>
        <taxon>Intramacronucleata</taxon>
        <taxon>Oligohymenophorea</taxon>
        <taxon>Hymenostomatida</taxon>
        <taxon>Ophryoglenina</taxon>
        <taxon>Ichthyophthirius</taxon>
    </lineage>
</organism>
<reference evidence="2 3" key="1">
    <citation type="submission" date="2011-07" db="EMBL/GenBank/DDBJ databases">
        <authorList>
            <person name="Coyne R."/>
            <person name="Brami D."/>
            <person name="Johnson J."/>
            <person name="Hostetler J."/>
            <person name="Hannick L."/>
            <person name="Clark T."/>
            <person name="Cassidy-Hanley D."/>
            <person name="Inman J."/>
        </authorList>
    </citation>
    <scope>NUCLEOTIDE SEQUENCE [LARGE SCALE GENOMIC DNA]</scope>
    <source>
        <strain evidence="2 3">G5</strain>
    </source>
</reference>
<dbReference type="InParanoid" id="G0R0D5"/>
<accession>G0R0D5</accession>
<evidence type="ECO:0000313" key="2">
    <source>
        <dbReference type="EMBL" id="EGR29072.1"/>
    </source>
</evidence>
<proteinExistence type="predicted"/>
<evidence type="ECO:0000313" key="3">
    <source>
        <dbReference type="Proteomes" id="UP000008983"/>
    </source>
</evidence>
<sequence length="170" mass="20701">MKGIYHQTHQENQYIQQVKQQHCYLQQYQCIKVLRHINQHITMSSIHIIIFILQFLLLLLLACFIQALILLFIRIFFGLLHCIQNAQLYFLNQIFSKKLGEKLRLILLIMSHLRDYQGQCNLYFGYLVFKNQMENLSKVVFQLHLVMQDILYFFHKLLRFYQWEIFSIII</sequence>
<dbReference type="RefSeq" id="XP_004030308.1">
    <property type="nucleotide sequence ID" value="XM_004030260.1"/>
</dbReference>
<evidence type="ECO:0000256" key="1">
    <source>
        <dbReference type="SAM" id="Phobius"/>
    </source>
</evidence>
<keyword evidence="1" id="KW-0472">Membrane</keyword>
<name>G0R0D5_ICHMU</name>
<keyword evidence="3" id="KW-1185">Reference proteome</keyword>
<evidence type="ECO:0008006" key="4">
    <source>
        <dbReference type="Google" id="ProtNLM"/>
    </source>
</evidence>
<keyword evidence="1" id="KW-1133">Transmembrane helix</keyword>
<dbReference type="GeneID" id="14905167"/>
<dbReference type="EMBL" id="GL984187">
    <property type="protein sequence ID" value="EGR29072.1"/>
    <property type="molecule type" value="Genomic_DNA"/>
</dbReference>